<keyword evidence="1" id="KW-0472">Membrane</keyword>
<dbReference type="PANTHER" id="PTHR19353">
    <property type="entry name" value="FATTY ACID DESATURASE 2"/>
    <property type="match status" value="1"/>
</dbReference>
<feature type="transmembrane region" description="Helical" evidence="1">
    <location>
        <begin position="25"/>
        <end position="47"/>
    </location>
</feature>
<evidence type="ECO:0000313" key="4">
    <source>
        <dbReference type="Proteomes" id="UP000317648"/>
    </source>
</evidence>
<proteinExistence type="predicted"/>
<feature type="transmembrane region" description="Helical" evidence="1">
    <location>
        <begin position="138"/>
        <end position="164"/>
    </location>
</feature>
<evidence type="ECO:0000256" key="1">
    <source>
        <dbReference type="SAM" id="Phobius"/>
    </source>
</evidence>
<dbReference type="RefSeq" id="WP_145058631.1">
    <property type="nucleotide sequence ID" value="NZ_CP036433.1"/>
</dbReference>
<feature type="domain" description="Fatty acid desaturase" evidence="2">
    <location>
        <begin position="56"/>
        <end position="319"/>
    </location>
</feature>
<dbReference type="OrthoDB" id="9792534at2"/>
<dbReference type="InterPro" id="IPR012171">
    <property type="entry name" value="Fatty_acid_desaturase"/>
</dbReference>
<dbReference type="GO" id="GO:0008610">
    <property type="term" value="P:lipid biosynthetic process"/>
    <property type="evidence" value="ECO:0007669"/>
    <property type="project" value="UniProtKB-ARBA"/>
</dbReference>
<reference evidence="3 4" key="1">
    <citation type="submission" date="2019-02" db="EMBL/GenBank/DDBJ databases">
        <title>Deep-cultivation of Planctomycetes and their phenomic and genomic characterization uncovers novel biology.</title>
        <authorList>
            <person name="Wiegand S."/>
            <person name="Jogler M."/>
            <person name="Boedeker C."/>
            <person name="Pinto D."/>
            <person name="Vollmers J."/>
            <person name="Rivas-Marin E."/>
            <person name="Kohn T."/>
            <person name="Peeters S.H."/>
            <person name="Heuer A."/>
            <person name="Rast P."/>
            <person name="Oberbeckmann S."/>
            <person name="Bunk B."/>
            <person name="Jeske O."/>
            <person name="Meyerdierks A."/>
            <person name="Storesund J.E."/>
            <person name="Kallscheuer N."/>
            <person name="Luecker S."/>
            <person name="Lage O.M."/>
            <person name="Pohl T."/>
            <person name="Merkel B.J."/>
            <person name="Hornburger P."/>
            <person name="Mueller R.-W."/>
            <person name="Bruemmer F."/>
            <person name="Labrenz M."/>
            <person name="Spormann A.M."/>
            <person name="Op den Camp H."/>
            <person name="Overmann J."/>
            <person name="Amann R."/>
            <person name="Jetten M.S.M."/>
            <person name="Mascher T."/>
            <person name="Medema M.H."/>
            <person name="Devos D.P."/>
            <person name="Kaster A.-K."/>
            <person name="Ovreas L."/>
            <person name="Rohde M."/>
            <person name="Galperin M.Y."/>
            <person name="Jogler C."/>
        </authorList>
    </citation>
    <scope>NUCLEOTIDE SEQUENCE [LARGE SCALE GENOMIC DNA]</scope>
    <source>
        <strain evidence="3 4">Pla85_3_4</strain>
    </source>
</reference>
<feature type="transmembrane region" description="Helical" evidence="1">
    <location>
        <begin position="224"/>
        <end position="242"/>
    </location>
</feature>
<keyword evidence="1" id="KW-1133">Transmembrane helix</keyword>
<gene>
    <name evidence="3" type="ORF">Pla8534_68850</name>
</gene>
<dbReference type="Proteomes" id="UP000317648">
    <property type="component" value="Chromosome"/>
</dbReference>
<dbReference type="GO" id="GO:0016717">
    <property type="term" value="F:oxidoreductase activity, acting on paired donors, with oxidation of a pair of donors resulting in the reduction of molecular oxygen to two molecules of water"/>
    <property type="evidence" value="ECO:0007669"/>
    <property type="project" value="TreeGrafter"/>
</dbReference>
<keyword evidence="1" id="KW-0812">Transmembrane</keyword>
<dbReference type="KEGG" id="lcre:Pla8534_68850"/>
<keyword evidence="4" id="KW-1185">Reference proteome</keyword>
<dbReference type="PANTHER" id="PTHR19353:SF19">
    <property type="entry name" value="DELTA(5) FATTY ACID DESATURASE C-RELATED"/>
    <property type="match status" value="1"/>
</dbReference>
<sequence length="343" mass="40011">MLSPAPANTLRQARQLVEDLYPHNLLIYWSDFLLSLIVGYSAASLYLAAPWGSWRQVICFTMAGVALYRLGSFTHEIVHFRRDEMRLFRHAWNLLAGVPMLTPTFFYESHLHHHNTHHYGTAEDGEYLPLSRGRWTDAAVFVLLPLLQPIAVTLRFLLAPLTFLHPALRRWTLEHASSFVINLHYRRRLPRRAMRRSWALMDLACSARAWLIFVLIFLGETTWMRIPQLYFLAVFILSLNYLRTLAAHRYLSDGQALTHEDQLYDSTNITGGSLLTWILCPLGMQYHALHHLFPRLPYHNFPKAHRRLMENLPDNSSYRQTEYPSWLAVIRQLLQDVRSPSVP</sequence>
<organism evidence="3 4">
    <name type="scientific">Lignipirellula cremea</name>
    <dbReference type="NCBI Taxonomy" id="2528010"/>
    <lineage>
        <taxon>Bacteria</taxon>
        <taxon>Pseudomonadati</taxon>
        <taxon>Planctomycetota</taxon>
        <taxon>Planctomycetia</taxon>
        <taxon>Pirellulales</taxon>
        <taxon>Pirellulaceae</taxon>
        <taxon>Lignipirellula</taxon>
    </lineage>
</organism>
<dbReference type="AlphaFoldDB" id="A0A518E4G8"/>
<accession>A0A518E4G8</accession>
<dbReference type="Pfam" id="PF00487">
    <property type="entry name" value="FA_desaturase"/>
    <property type="match status" value="1"/>
</dbReference>
<name>A0A518E4G8_9BACT</name>
<feature type="transmembrane region" description="Helical" evidence="1">
    <location>
        <begin position="91"/>
        <end position="107"/>
    </location>
</feature>
<dbReference type="GO" id="GO:0016020">
    <property type="term" value="C:membrane"/>
    <property type="evidence" value="ECO:0007669"/>
    <property type="project" value="TreeGrafter"/>
</dbReference>
<evidence type="ECO:0000259" key="2">
    <source>
        <dbReference type="Pfam" id="PF00487"/>
    </source>
</evidence>
<protein>
    <submittedName>
        <fullName evidence="3">Fatty acid desaturase</fullName>
    </submittedName>
</protein>
<dbReference type="EMBL" id="CP036433">
    <property type="protein sequence ID" value="QDU98974.1"/>
    <property type="molecule type" value="Genomic_DNA"/>
</dbReference>
<evidence type="ECO:0000313" key="3">
    <source>
        <dbReference type="EMBL" id="QDU98974.1"/>
    </source>
</evidence>
<feature type="transmembrane region" description="Helical" evidence="1">
    <location>
        <begin position="197"/>
        <end position="218"/>
    </location>
</feature>
<dbReference type="InterPro" id="IPR005804">
    <property type="entry name" value="FA_desaturase_dom"/>
</dbReference>